<reference evidence="1" key="1">
    <citation type="submission" date="2020-05" db="EMBL/GenBank/DDBJ databases">
        <authorList>
            <person name="Chiriac C."/>
            <person name="Salcher M."/>
            <person name="Ghai R."/>
            <person name="Kavagutti S V."/>
        </authorList>
    </citation>
    <scope>NUCLEOTIDE SEQUENCE</scope>
</reference>
<dbReference type="EMBL" id="LR798374">
    <property type="protein sequence ID" value="CAB5227613.1"/>
    <property type="molecule type" value="Genomic_DNA"/>
</dbReference>
<gene>
    <name evidence="1" type="ORF">UFOVP1521_67</name>
</gene>
<protein>
    <submittedName>
        <fullName evidence="1">Uncharacterized protein</fullName>
    </submittedName>
</protein>
<evidence type="ECO:0000313" key="1">
    <source>
        <dbReference type="EMBL" id="CAB5227613.1"/>
    </source>
</evidence>
<proteinExistence type="predicted"/>
<organism evidence="1">
    <name type="scientific">uncultured Caudovirales phage</name>
    <dbReference type="NCBI Taxonomy" id="2100421"/>
    <lineage>
        <taxon>Viruses</taxon>
        <taxon>Duplodnaviria</taxon>
        <taxon>Heunggongvirae</taxon>
        <taxon>Uroviricota</taxon>
        <taxon>Caudoviricetes</taxon>
        <taxon>Peduoviridae</taxon>
        <taxon>Maltschvirus</taxon>
        <taxon>Maltschvirus maltsch</taxon>
    </lineage>
</organism>
<feature type="non-terminal residue" evidence="1">
    <location>
        <position position="115"/>
    </location>
</feature>
<sequence length="115" mass="12924">MTDIVIPLDSKIGIKRDNTSYNSEYYTDGQWCRFYDNSPKKMGGYKLIYSGTSEVIRTLYEFNNSATVNVYLGREISGISFLNINSNGVVIGVEIIRTPSGYIPASGNVWTFDQI</sequence>
<accession>A0A6J7XEW2</accession>
<name>A0A6J7XEW2_9CAUD</name>